<keyword evidence="2" id="KW-0472">Membrane</keyword>
<protein>
    <submittedName>
        <fullName evidence="5">Vesicular, overexpressed in cancer, prosurvival protein 1</fullName>
    </submittedName>
</protein>
<name>A0A914Q7Y9_9BILA</name>
<evidence type="ECO:0000313" key="5">
    <source>
        <dbReference type="WBParaSite" id="PDA_v2.g27643.t1"/>
    </source>
</evidence>
<keyword evidence="2" id="KW-0812">Transmembrane</keyword>
<organism evidence="4 5">
    <name type="scientific">Panagrolaimus davidi</name>
    <dbReference type="NCBI Taxonomy" id="227884"/>
    <lineage>
        <taxon>Eukaryota</taxon>
        <taxon>Metazoa</taxon>
        <taxon>Ecdysozoa</taxon>
        <taxon>Nematoda</taxon>
        <taxon>Chromadorea</taxon>
        <taxon>Rhabditida</taxon>
        <taxon>Tylenchina</taxon>
        <taxon>Panagrolaimomorpha</taxon>
        <taxon>Panagrolaimoidea</taxon>
        <taxon>Panagrolaimidae</taxon>
        <taxon>Panagrolaimus</taxon>
    </lineage>
</organism>
<feature type="chain" id="PRO_5037018605" evidence="3">
    <location>
        <begin position="19"/>
        <end position="161"/>
    </location>
</feature>
<feature type="compositionally biased region" description="Polar residues" evidence="1">
    <location>
        <begin position="95"/>
        <end position="105"/>
    </location>
</feature>
<keyword evidence="3" id="KW-0732">Signal</keyword>
<reference evidence="5" key="1">
    <citation type="submission" date="2022-11" db="UniProtKB">
        <authorList>
            <consortium name="WormBaseParasite"/>
        </authorList>
    </citation>
    <scope>IDENTIFICATION</scope>
</reference>
<accession>A0A914Q7Y9</accession>
<evidence type="ECO:0000313" key="4">
    <source>
        <dbReference type="Proteomes" id="UP000887578"/>
    </source>
</evidence>
<keyword evidence="4" id="KW-1185">Reference proteome</keyword>
<dbReference type="Proteomes" id="UP000887578">
    <property type="component" value="Unplaced"/>
</dbReference>
<feature type="compositionally biased region" description="Polar residues" evidence="1">
    <location>
        <begin position="141"/>
        <end position="151"/>
    </location>
</feature>
<dbReference type="WBParaSite" id="PDA_v2.g27643.t1">
    <property type="protein sequence ID" value="PDA_v2.g27643.t1"/>
    <property type="gene ID" value="PDA_v2.g27643"/>
</dbReference>
<evidence type="ECO:0000256" key="1">
    <source>
        <dbReference type="SAM" id="MobiDB-lite"/>
    </source>
</evidence>
<dbReference type="AlphaFoldDB" id="A0A914Q7Y9"/>
<feature type="region of interest" description="Disordered" evidence="1">
    <location>
        <begin position="84"/>
        <end position="105"/>
    </location>
</feature>
<evidence type="ECO:0000256" key="3">
    <source>
        <dbReference type="SAM" id="SignalP"/>
    </source>
</evidence>
<keyword evidence="2" id="KW-1133">Transmembrane helix</keyword>
<evidence type="ECO:0000256" key="2">
    <source>
        <dbReference type="SAM" id="Phobius"/>
    </source>
</evidence>
<proteinExistence type="predicted"/>
<feature type="signal peptide" evidence="3">
    <location>
        <begin position="1"/>
        <end position="18"/>
    </location>
</feature>
<sequence length="161" mass="17717">MTIFWAIFLFACISRTLADVDCGDGYGYCESRFAYSVVCCGDNECCYSLAVWVYVLIAVGSLSVCVCSIILGVRRRNARARAAAAATPSQPPNIPMTNVNTGPPPQNNNIPYTIPSSGNYYQQNVSQPHAMPMQQPPVTMPFTNPYSQPRPKSNYEGSEWE</sequence>
<feature type="transmembrane region" description="Helical" evidence="2">
    <location>
        <begin position="51"/>
        <end position="73"/>
    </location>
</feature>
<feature type="region of interest" description="Disordered" evidence="1">
    <location>
        <begin position="132"/>
        <end position="161"/>
    </location>
</feature>